<comment type="similarity">
    <text evidence="1">Belongs to the ThrE exporter (TC 2.A.79) family.</text>
</comment>
<evidence type="ECO:0000256" key="1">
    <source>
        <dbReference type="ARBA" id="ARBA00034125"/>
    </source>
</evidence>
<feature type="transmembrane region" description="Helical" evidence="3">
    <location>
        <begin position="273"/>
        <end position="292"/>
    </location>
</feature>
<dbReference type="Pfam" id="PF06738">
    <property type="entry name" value="ThrE"/>
    <property type="match status" value="1"/>
</dbReference>
<feature type="region of interest" description="Disordered" evidence="2">
    <location>
        <begin position="36"/>
        <end position="88"/>
    </location>
</feature>
<evidence type="ECO:0000256" key="3">
    <source>
        <dbReference type="SAM" id="Phobius"/>
    </source>
</evidence>
<evidence type="ECO:0000313" key="5">
    <source>
        <dbReference type="EMBL" id="KZW00283.1"/>
    </source>
</evidence>
<dbReference type="AlphaFoldDB" id="A0A165N6D5"/>
<protein>
    <submittedName>
        <fullName evidence="5">DUF1212-domain-containing protein</fullName>
    </submittedName>
</protein>
<evidence type="ECO:0000313" key="6">
    <source>
        <dbReference type="Proteomes" id="UP000077266"/>
    </source>
</evidence>
<reference evidence="5 6" key="1">
    <citation type="journal article" date="2016" name="Mol. Biol. Evol.">
        <title>Comparative Genomics of Early-Diverging Mushroom-Forming Fungi Provides Insights into the Origins of Lignocellulose Decay Capabilities.</title>
        <authorList>
            <person name="Nagy L.G."/>
            <person name="Riley R."/>
            <person name="Tritt A."/>
            <person name="Adam C."/>
            <person name="Daum C."/>
            <person name="Floudas D."/>
            <person name="Sun H."/>
            <person name="Yadav J.S."/>
            <person name="Pangilinan J."/>
            <person name="Larsson K.H."/>
            <person name="Matsuura K."/>
            <person name="Barry K."/>
            <person name="Labutti K."/>
            <person name="Kuo R."/>
            <person name="Ohm R.A."/>
            <person name="Bhattacharya S.S."/>
            <person name="Shirouzu T."/>
            <person name="Yoshinaga Y."/>
            <person name="Martin F.M."/>
            <person name="Grigoriev I.V."/>
            <person name="Hibbett D.S."/>
        </authorList>
    </citation>
    <scope>NUCLEOTIDE SEQUENCE [LARGE SCALE GENOMIC DNA]</scope>
    <source>
        <strain evidence="5 6">HHB12029</strain>
    </source>
</reference>
<feature type="compositionally biased region" description="Basic and acidic residues" evidence="2">
    <location>
        <begin position="9"/>
        <end position="23"/>
    </location>
</feature>
<keyword evidence="6" id="KW-1185">Reference proteome</keyword>
<dbReference type="InterPro" id="IPR051361">
    <property type="entry name" value="ThrE/Ser_Exporter"/>
</dbReference>
<feature type="domain" description="Threonine/serine exporter-like N-terminal" evidence="4">
    <location>
        <begin position="117"/>
        <end position="358"/>
    </location>
</feature>
<dbReference type="FunCoup" id="A0A165N6D5">
    <property type="interactions" value="4"/>
</dbReference>
<feature type="transmembrane region" description="Helical" evidence="3">
    <location>
        <begin position="299"/>
        <end position="318"/>
    </location>
</feature>
<feature type="transmembrane region" description="Helical" evidence="3">
    <location>
        <begin position="509"/>
        <end position="528"/>
    </location>
</feature>
<feature type="transmembrane region" description="Helical" evidence="3">
    <location>
        <begin position="225"/>
        <end position="242"/>
    </location>
</feature>
<feature type="region of interest" description="Disordered" evidence="2">
    <location>
        <begin position="1"/>
        <end position="23"/>
    </location>
</feature>
<accession>A0A165N6D5</accession>
<dbReference type="InterPro" id="IPR010619">
    <property type="entry name" value="ThrE-like_N"/>
</dbReference>
<evidence type="ECO:0000259" key="4">
    <source>
        <dbReference type="Pfam" id="PF06738"/>
    </source>
</evidence>
<feature type="transmembrane region" description="Helical" evidence="3">
    <location>
        <begin position="428"/>
        <end position="448"/>
    </location>
</feature>
<dbReference type="Proteomes" id="UP000077266">
    <property type="component" value="Unassembled WGS sequence"/>
</dbReference>
<organism evidence="5 6">
    <name type="scientific">Exidia glandulosa HHB12029</name>
    <dbReference type="NCBI Taxonomy" id="1314781"/>
    <lineage>
        <taxon>Eukaryota</taxon>
        <taxon>Fungi</taxon>
        <taxon>Dikarya</taxon>
        <taxon>Basidiomycota</taxon>
        <taxon>Agaricomycotina</taxon>
        <taxon>Agaricomycetes</taxon>
        <taxon>Auriculariales</taxon>
        <taxon>Exidiaceae</taxon>
        <taxon>Exidia</taxon>
    </lineage>
</organism>
<keyword evidence="3" id="KW-1133">Transmembrane helix</keyword>
<sequence length="580" mass="63818">MEEGIPQVQDERRRDRPLLERTATHMTYTISRIGDFVTNFKPGGGRRDDGDDGDRSGEEEEEGEHVGAGDRHEEHAAPPTRPLDHFKRRATDIWRRRRNSNGAIIKNVAPLKARQAFVLKLAKGLLSTGAPSHRIEAQLQCIARVLDISAQFIHLPSLVLVSFSDEDNRTSEVVAVRAPTKLALGKLHAIHKLYRRVVHDEISVEAANESLSAILKAPPEYSAEFRLVLAFVCSAIICPMSFSGSFIDMLMSGLGGALLCFMQQFFIVKHPMYASIFELSVAFIMSFFARALATIPGNFFCYSAISSGAIVLILPGYLILSSALELGSKNMTSGSVRLVYAIIYALFLGFGMTLGSDLYFVLDPRARRLQRESIAVQQPILFNGTFNADFHPEYDLNGTFTFARAAASSVGSGKGCIRQEDWPWWQQAFPFWTLFILVPAYTFTASLWKGQPLRSRHLPVMVVFACCSYAANRVAKQFIVDRGDVTSAVGAFVLGLLGNTYSRIFRGTAFTSMITGVTFLVPSSLGYGGGLSFNGDLWTQGILLGLRMVQIAIGVTVGLFTSALVVYSFGSTKKTGMFAF</sequence>
<keyword evidence="3" id="KW-0472">Membrane</keyword>
<dbReference type="EMBL" id="KV425902">
    <property type="protein sequence ID" value="KZW00283.1"/>
    <property type="molecule type" value="Genomic_DNA"/>
</dbReference>
<proteinExistence type="inferred from homology"/>
<name>A0A165N6D5_EXIGL</name>
<feature type="compositionally biased region" description="Basic and acidic residues" evidence="2">
    <location>
        <begin position="64"/>
        <end position="88"/>
    </location>
</feature>
<feature type="transmembrane region" description="Helical" evidence="3">
    <location>
        <begin position="485"/>
        <end position="502"/>
    </location>
</feature>
<dbReference type="PANTHER" id="PTHR31082">
    <property type="entry name" value="PHEROMONE-REGULATED MEMBRANE PROTEIN 10"/>
    <property type="match status" value="1"/>
</dbReference>
<feature type="compositionally biased region" description="Basic and acidic residues" evidence="2">
    <location>
        <begin position="45"/>
        <end position="56"/>
    </location>
</feature>
<evidence type="ECO:0000256" key="2">
    <source>
        <dbReference type="SAM" id="MobiDB-lite"/>
    </source>
</evidence>
<dbReference type="OrthoDB" id="413008at2759"/>
<keyword evidence="3" id="KW-0812">Transmembrane</keyword>
<gene>
    <name evidence="5" type="ORF">EXIGLDRAFT_830936</name>
</gene>
<dbReference type="InParanoid" id="A0A165N6D5"/>
<dbReference type="GO" id="GO:0022857">
    <property type="term" value="F:transmembrane transporter activity"/>
    <property type="evidence" value="ECO:0007669"/>
    <property type="project" value="InterPro"/>
</dbReference>
<feature type="transmembrane region" description="Helical" evidence="3">
    <location>
        <begin position="548"/>
        <end position="570"/>
    </location>
</feature>
<dbReference type="STRING" id="1314781.A0A165N6D5"/>
<feature type="transmembrane region" description="Helical" evidence="3">
    <location>
        <begin position="338"/>
        <end position="362"/>
    </location>
</feature>
<dbReference type="PANTHER" id="PTHR31082:SF4">
    <property type="entry name" value="PHEROMONE-REGULATED MEMBRANE PROTEIN 10"/>
    <property type="match status" value="1"/>
</dbReference>